<organism evidence="2 3">
    <name type="scientific">Aliidiomarina minuta</name>
    <dbReference type="NCBI Taxonomy" id="880057"/>
    <lineage>
        <taxon>Bacteria</taxon>
        <taxon>Pseudomonadati</taxon>
        <taxon>Pseudomonadota</taxon>
        <taxon>Gammaproteobacteria</taxon>
        <taxon>Alteromonadales</taxon>
        <taxon>Idiomarinaceae</taxon>
        <taxon>Aliidiomarina</taxon>
    </lineage>
</organism>
<dbReference type="OrthoDB" id="8703681at2"/>
<evidence type="ECO:0000256" key="1">
    <source>
        <dbReference type="SAM" id="MobiDB-lite"/>
    </source>
</evidence>
<gene>
    <name evidence="2" type="ORF">CWE09_05875</name>
</gene>
<feature type="region of interest" description="Disordered" evidence="1">
    <location>
        <begin position="22"/>
        <end position="57"/>
    </location>
</feature>
<protein>
    <submittedName>
        <fullName evidence="2">Uncharacterized protein</fullName>
    </submittedName>
</protein>
<evidence type="ECO:0000313" key="3">
    <source>
        <dbReference type="Proteomes" id="UP000288293"/>
    </source>
</evidence>
<sequence>MKTSLSLVSIVAALTLAGCSPVDEDTATAPVKDPEPNDHHRSDRTAEQIAEGGTFDQAEEIRREQEDYGHLPDEIAYYVRQDAADNEDQCEIIAVGHSPCGGPESYVVFSTRDISDDELRQLRDNVERFNRAEQDRQADEETAGTCEVAVEPQARFRDGRCVPHSEKRTVMDGEDQID</sequence>
<feature type="compositionally biased region" description="Basic and acidic residues" evidence="1">
    <location>
        <begin position="32"/>
        <end position="46"/>
    </location>
</feature>
<dbReference type="RefSeq" id="WP_126803057.1">
    <property type="nucleotide sequence ID" value="NZ_PIPL01000001.1"/>
</dbReference>
<evidence type="ECO:0000313" key="2">
    <source>
        <dbReference type="EMBL" id="RUO26243.1"/>
    </source>
</evidence>
<feature type="region of interest" description="Disordered" evidence="1">
    <location>
        <begin position="157"/>
        <end position="178"/>
    </location>
</feature>
<dbReference type="EMBL" id="PIPL01000001">
    <property type="protein sequence ID" value="RUO26243.1"/>
    <property type="molecule type" value="Genomic_DNA"/>
</dbReference>
<keyword evidence="3" id="KW-1185">Reference proteome</keyword>
<dbReference type="Proteomes" id="UP000288293">
    <property type="component" value="Unassembled WGS sequence"/>
</dbReference>
<feature type="compositionally biased region" description="Basic and acidic residues" evidence="1">
    <location>
        <begin position="157"/>
        <end position="171"/>
    </location>
</feature>
<accession>A0A432W807</accession>
<reference evidence="2 3" key="1">
    <citation type="journal article" date="2011" name="Front. Microbiol.">
        <title>Genomic signatures of strain selection and enhancement in Bacillus atrophaeus var. globigii, a historical biowarfare simulant.</title>
        <authorList>
            <person name="Gibbons H.S."/>
            <person name="Broomall S.M."/>
            <person name="McNew L.A."/>
            <person name="Daligault H."/>
            <person name="Chapman C."/>
            <person name="Bruce D."/>
            <person name="Karavis M."/>
            <person name="Krepps M."/>
            <person name="McGregor P.A."/>
            <person name="Hong C."/>
            <person name="Park K.H."/>
            <person name="Akmal A."/>
            <person name="Feldman A."/>
            <person name="Lin J.S."/>
            <person name="Chang W.E."/>
            <person name="Higgs B.W."/>
            <person name="Demirev P."/>
            <person name="Lindquist J."/>
            <person name="Liem A."/>
            <person name="Fochler E."/>
            <person name="Read T.D."/>
            <person name="Tapia R."/>
            <person name="Johnson S."/>
            <person name="Bishop-Lilly K.A."/>
            <person name="Detter C."/>
            <person name="Han C."/>
            <person name="Sozhamannan S."/>
            <person name="Rosenzweig C.N."/>
            <person name="Skowronski E.W."/>
        </authorList>
    </citation>
    <scope>NUCLEOTIDE SEQUENCE [LARGE SCALE GENOMIC DNA]</scope>
    <source>
        <strain evidence="2 3">MLST1</strain>
    </source>
</reference>
<dbReference type="AlphaFoldDB" id="A0A432W807"/>
<proteinExistence type="predicted"/>
<dbReference type="PROSITE" id="PS51257">
    <property type="entry name" value="PROKAR_LIPOPROTEIN"/>
    <property type="match status" value="1"/>
</dbReference>
<comment type="caution">
    <text evidence="2">The sequence shown here is derived from an EMBL/GenBank/DDBJ whole genome shotgun (WGS) entry which is preliminary data.</text>
</comment>
<name>A0A432W807_9GAMM</name>